<dbReference type="PROSITE" id="PS00041">
    <property type="entry name" value="HTH_ARAC_FAMILY_1"/>
    <property type="match status" value="1"/>
</dbReference>
<dbReference type="Gene3D" id="1.10.10.60">
    <property type="entry name" value="Homeodomain-like"/>
    <property type="match status" value="1"/>
</dbReference>
<keyword evidence="1" id="KW-0805">Transcription regulation</keyword>
<dbReference type="InterPro" id="IPR050204">
    <property type="entry name" value="AraC_XylS_family_regulators"/>
</dbReference>
<evidence type="ECO:0000256" key="2">
    <source>
        <dbReference type="ARBA" id="ARBA00023125"/>
    </source>
</evidence>
<evidence type="ECO:0000313" key="6">
    <source>
        <dbReference type="Proteomes" id="UP001549047"/>
    </source>
</evidence>
<keyword evidence="6" id="KW-1185">Reference proteome</keyword>
<dbReference type="EMBL" id="JBEPMB010000002">
    <property type="protein sequence ID" value="MET3613408.1"/>
    <property type="molecule type" value="Genomic_DNA"/>
</dbReference>
<protein>
    <submittedName>
        <fullName evidence="5">AraC-like DNA-binding protein</fullName>
    </submittedName>
</protein>
<dbReference type="InterPro" id="IPR009057">
    <property type="entry name" value="Homeodomain-like_sf"/>
</dbReference>
<name>A0ABV2IY25_9HYPH</name>
<comment type="caution">
    <text evidence="5">The sequence shown here is derived from an EMBL/GenBank/DDBJ whole genome shotgun (WGS) entry which is preliminary data.</text>
</comment>
<feature type="domain" description="HTH araC/xylS-type" evidence="4">
    <location>
        <begin position="236"/>
        <end position="292"/>
    </location>
</feature>
<accession>A0ABV2IY25</accession>
<evidence type="ECO:0000256" key="1">
    <source>
        <dbReference type="ARBA" id="ARBA00023015"/>
    </source>
</evidence>
<proteinExistence type="predicted"/>
<dbReference type="RefSeq" id="WP_354555949.1">
    <property type="nucleotide sequence ID" value="NZ_JBEPMB010000002.1"/>
</dbReference>
<dbReference type="Pfam" id="PF12833">
    <property type="entry name" value="HTH_18"/>
    <property type="match status" value="1"/>
</dbReference>
<dbReference type="Proteomes" id="UP001549047">
    <property type="component" value="Unassembled WGS sequence"/>
</dbReference>
<dbReference type="SMART" id="SM00342">
    <property type="entry name" value="HTH_ARAC"/>
    <property type="match status" value="1"/>
</dbReference>
<reference evidence="5 6" key="1">
    <citation type="submission" date="2024-06" db="EMBL/GenBank/DDBJ databases">
        <title>Genomic Encyclopedia of Type Strains, Phase IV (KMG-IV): sequencing the most valuable type-strain genomes for metagenomic binning, comparative biology and taxonomic classification.</title>
        <authorList>
            <person name="Goeker M."/>
        </authorList>
    </citation>
    <scope>NUCLEOTIDE SEQUENCE [LARGE SCALE GENOMIC DNA]</scope>
    <source>
        <strain evidence="5 6">DSM 29780</strain>
    </source>
</reference>
<dbReference type="PANTHER" id="PTHR46796:SF6">
    <property type="entry name" value="ARAC SUBFAMILY"/>
    <property type="match status" value="1"/>
</dbReference>
<sequence length="295" mass="32056">MPLKVRSNFALGVGPYFGLKDANFESFCVGDEAFFTATRLVWQRHHSQSLDISLPEADSYFVMIYLSDAQHCDVLVGGRLAPLRHYEAGSICVVDLANGAAIRLHSDLDALALCIPNAFFTGNDLFDELAFGLPLRCVRGHSDPLVSHVAAALLPMLDNNAPIPKSVLQPIAIAIGAHLLQRYGEGFVAGHRAGVASETSDACTDRENAASADAEPQALSHGAAGHASETVNLLMPPDWHQDRQMAFAKQCIRDAEADIATVARLCGFSDIELFEEIFRSHTGMSPDRWRQTNLN</sequence>
<organism evidence="5 6">
    <name type="scientific">Rhizobium aquaticum</name>
    <dbReference type="NCBI Taxonomy" id="1549636"/>
    <lineage>
        <taxon>Bacteria</taxon>
        <taxon>Pseudomonadati</taxon>
        <taxon>Pseudomonadota</taxon>
        <taxon>Alphaproteobacteria</taxon>
        <taxon>Hyphomicrobiales</taxon>
        <taxon>Rhizobiaceae</taxon>
        <taxon>Rhizobium/Agrobacterium group</taxon>
        <taxon>Rhizobium</taxon>
    </lineage>
</organism>
<dbReference type="SUPFAM" id="SSF46689">
    <property type="entry name" value="Homeodomain-like"/>
    <property type="match status" value="1"/>
</dbReference>
<dbReference type="InterPro" id="IPR018062">
    <property type="entry name" value="HTH_AraC-typ_CS"/>
</dbReference>
<evidence type="ECO:0000313" key="5">
    <source>
        <dbReference type="EMBL" id="MET3613408.1"/>
    </source>
</evidence>
<evidence type="ECO:0000259" key="4">
    <source>
        <dbReference type="PROSITE" id="PS01124"/>
    </source>
</evidence>
<keyword evidence="2" id="KW-0238">DNA-binding</keyword>
<dbReference type="InterPro" id="IPR018060">
    <property type="entry name" value="HTH_AraC"/>
</dbReference>
<evidence type="ECO:0000256" key="3">
    <source>
        <dbReference type="ARBA" id="ARBA00023163"/>
    </source>
</evidence>
<dbReference type="PROSITE" id="PS01124">
    <property type="entry name" value="HTH_ARAC_FAMILY_2"/>
    <property type="match status" value="1"/>
</dbReference>
<keyword evidence="3" id="KW-0804">Transcription</keyword>
<dbReference type="PANTHER" id="PTHR46796">
    <property type="entry name" value="HTH-TYPE TRANSCRIPTIONAL ACTIVATOR RHAS-RELATED"/>
    <property type="match status" value="1"/>
</dbReference>
<gene>
    <name evidence="5" type="ORF">ABID16_001737</name>
</gene>